<evidence type="ECO:0000313" key="2">
    <source>
        <dbReference type="Proteomes" id="UP001595925"/>
    </source>
</evidence>
<organism evidence="1 2">
    <name type="scientific">Saliphagus infecundisoli</name>
    <dbReference type="NCBI Taxonomy" id="1849069"/>
    <lineage>
        <taxon>Archaea</taxon>
        <taxon>Methanobacteriati</taxon>
        <taxon>Methanobacteriota</taxon>
        <taxon>Stenosarchaea group</taxon>
        <taxon>Halobacteria</taxon>
        <taxon>Halobacteriales</taxon>
        <taxon>Natrialbaceae</taxon>
        <taxon>Saliphagus</taxon>
    </lineage>
</organism>
<accession>A0ABD5QBP9</accession>
<dbReference type="AlphaFoldDB" id="A0ABD5QBP9"/>
<keyword evidence="2" id="KW-1185">Reference proteome</keyword>
<comment type="caution">
    <text evidence="1">The sequence shown here is derived from an EMBL/GenBank/DDBJ whole genome shotgun (WGS) entry which is preliminary data.</text>
</comment>
<dbReference type="EMBL" id="JBHSJG010000018">
    <property type="protein sequence ID" value="MFC4987201.1"/>
    <property type="molecule type" value="Genomic_DNA"/>
</dbReference>
<proteinExistence type="predicted"/>
<dbReference type="InterPro" id="IPR006311">
    <property type="entry name" value="TAT_signal"/>
</dbReference>
<dbReference type="RefSeq" id="WP_224828506.1">
    <property type="nucleotide sequence ID" value="NZ_JAIVEF010000007.1"/>
</dbReference>
<evidence type="ECO:0000313" key="1">
    <source>
        <dbReference type="EMBL" id="MFC4987201.1"/>
    </source>
</evidence>
<protein>
    <submittedName>
        <fullName evidence="1">Uncharacterized protein</fullName>
    </submittedName>
</protein>
<dbReference type="Proteomes" id="UP001595925">
    <property type="component" value="Unassembled WGS sequence"/>
</dbReference>
<dbReference type="SUPFAM" id="SSF50494">
    <property type="entry name" value="Trypsin-like serine proteases"/>
    <property type="match status" value="1"/>
</dbReference>
<gene>
    <name evidence="1" type="ORF">ACFPFO_05355</name>
</gene>
<name>A0ABD5QBP9_9EURY</name>
<sequence>MTSTGSPADRLAAVRDRLSSRTSRRRFLRVAGTTGYGLGLASLLGVDEFLAADEGEVPVVTALVREDRSDPSSLTSRTRAVPADWYARVSKAFALHEQVAARSITGLLGSAVRPGSYDRGTATLAVEVRPEDADQVGEALEMLLAGEEVTIESVRRHPPEDASGEPRLAGALGGGPVPGGVRCRTGDRVATLGPALYRDGSAYFTTAEHAYGEGATVGDPLSLPRRDAGTVEIGRVRHVHPAVDVVAVSPTGGFEPESAIDGATPSRVIGQLTRFGLADLAARGEPLEKVGAQTGHTTGEILGIDAVTCVTGDCRRGQLQWGTETDLTDGDSGSAAYYPTEEGLLIAGFNNARTWWPGQNHLWGVAAYHLTETHGYHF</sequence>
<dbReference type="PROSITE" id="PS51318">
    <property type="entry name" value="TAT"/>
    <property type="match status" value="1"/>
</dbReference>
<reference evidence="1 2" key="1">
    <citation type="journal article" date="2019" name="Int. J. Syst. Evol. Microbiol.">
        <title>The Global Catalogue of Microorganisms (GCM) 10K type strain sequencing project: providing services to taxonomists for standard genome sequencing and annotation.</title>
        <authorList>
            <consortium name="The Broad Institute Genomics Platform"/>
            <consortium name="The Broad Institute Genome Sequencing Center for Infectious Disease"/>
            <person name="Wu L."/>
            <person name="Ma J."/>
        </authorList>
    </citation>
    <scope>NUCLEOTIDE SEQUENCE [LARGE SCALE GENOMIC DNA]</scope>
    <source>
        <strain evidence="1 2">CGMCC 1.15824</strain>
    </source>
</reference>
<dbReference type="InterPro" id="IPR009003">
    <property type="entry name" value="Peptidase_S1_PA"/>
</dbReference>